<dbReference type="Pfam" id="PF12228">
    <property type="entry name" value="DUF3604"/>
    <property type="match status" value="1"/>
</dbReference>
<dbReference type="Proteomes" id="UP001166291">
    <property type="component" value="Unassembled WGS sequence"/>
</dbReference>
<evidence type="ECO:0000313" key="1">
    <source>
        <dbReference type="EMBL" id="MBW2940362.1"/>
    </source>
</evidence>
<gene>
    <name evidence="1" type="ORF">KXJ70_06235</name>
</gene>
<sequence length="637" mass="70449">MFGWMASEAAAQHANKLLWGDTHLHSSYSVDAYMAGNRSADPDVAYRYAKGEPVIHPYNRTRVQIQQPLDFLSVADHAEYLGVVPLIFSGNVDTSEMSLLARLKSWIIVKFLAYKIKDPTVGTKYYTSLLPVPEIKSGDTRDPVQAAVDAGTDGGLEKLGLVSNETAVRLMASQWQKSMQAADRHYQPGRFTTLVGWEWSQTASGANLHRVIVSDTDGRTASTFDPVGSDDAPYPEQLWDKLEEIASSTGANFVSIPHNANLSKGYMFAKRKLNGDAFDAEYARKRAKWEPIVEVTQIKGDSETHPDLSPADEFADFERFNFYLQAVPQAKDYQIQKGDTARSALQSGIELELVLGVNPFKFGMIGSTDSHSGIASAEEPNFWGKVSTDSIPENKRKYKPGDKDIYANGIDSFNGWSMSAGGLAAVWARDNTREEIIAAMKRRETYATTGPRIAVRLFAGWDFNEVDLISTDFTGIGYAKGVPMGGELTAVEGDRSPSFMVIAFKGALDHNLDRIQMVKSWVNQDGKAQEKVFNIAWSQDRQIDDKGNLLPVGNTVNIRTGKTANTIGAARLATVWRDPEFDPNAEAVYYVRVLQIPTIRHSQLDAVALGVETPYEGPAVIQERAYTSPIWYSPRML</sequence>
<organism evidence="1 2">
    <name type="scientific">Zhongshania aquimaris</name>
    <dbReference type="NCBI Taxonomy" id="2857107"/>
    <lineage>
        <taxon>Bacteria</taxon>
        <taxon>Pseudomonadati</taxon>
        <taxon>Pseudomonadota</taxon>
        <taxon>Gammaproteobacteria</taxon>
        <taxon>Cellvibrionales</taxon>
        <taxon>Spongiibacteraceae</taxon>
        <taxon>Zhongshania</taxon>
    </lineage>
</organism>
<proteinExistence type="predicted"/>
<protein>
    <submittedName>
        <fullName evidence="1">DUF3604 domain-containing protein</fullName>
    </submittedName>
</protein>
<reference evidence="1" key="1">
    <citation type="submission" date="2021-07" db="EMBL/GenBank/DDBJ databases">
        <title>Zhongshania sp. CAU 1632 isolated from seawater.</title>
        <authorList>
            <person name="Kim W."/>
        </authorList>
    </citation>
    <scope>NUCLEOTIDE SEQUENCE</scope>
    <source>
        <strain evidence="1">CAU 1632</strain>
    </source>
</reference>
<evidence type="ECO:0000313" key="2">
    <source>
        <dbReference type="Proteomes" id="UP001166291"/>
    </source>
</evidence>
<name>A0ABS6VPX0_9GAMM</name>
<accession>A0ABS6VPX0</accession>
<dbReference type="InterPro" id="IPR022028">
    <property type="entry name" value="DUF3604"/>
</dbReference>
<keyword evidence="2" id="KW-1185">Reference proteome</keyword>
<comment type="caution">
    <text evidence="1">The sequence shown here is derived from an EMBL/GenBank/DDBJ whole genome shotgun (WGS) entry which is preliminary data.</text>
</comment>
<dbReference type="EMBL" id="JAHWDQ010000001">
    <property type="protein sequence ID" value="MBW2940362.1"/>
    <property type="molecule type" value="Genomic_DNA"/>
</dbReference>